<dbReference type="InterPro" id="IPR021586">
    <property type="entry name" value="Tscrpt_reg_TrmB_C"/>
</dbReference>
<dbReference type="CDD" id="cd09124">
    <property type="entry name" value="PLDc_like_TrmB_middle"/>
    <property type="match status" value="1"/>
</dbReference>
<dbReference type="Pfam" id="PF01978">
    <property type="entry name" value="TrmB"/>
    <property type="match status" value="1"/>
</dbReference>
<dbReference type="Proteomes" id="UP000011599">
    <property type="component" value="Unassembled WGS sequence"/>
</dbReference>
<feature type="domain" description="Transcription regulator TrmB C-terminal" evidence="4">
    <location>
        <begin position="111"/>
        <end position="356"/>
    </location>
</feature>
<dbReference type="eggNOG" id="arCOG02038">
    <property type="taxonomic scope" value="Archaea"/>
</dbReference>
<keyword evidence="6" id="KW-1185">Reference proteome</keyword>
<dbReference type="InterPro" id="IPR002831">
    <property type="entry name" value="Tscrpt_reg_TrmB_N"/>
</dbReference>
<comment type="similarity">
    <text evidence="1">Belongs to the transcriptional regulator TrmB family.</text>
</comment>
<dbReference type="Pfam" id="PF11495">
    <property type="entry name" value="Regulator_TrmB"/>
    <property type="match status" value="1"/>
</dbReference>
<dbReference type="Gene3D" id="1.10.10.10">
    <property type="entry name" value="Winged helix-like DNA-binding domain superfamily/Winged helix DNA-binding domain"/>
    <property type="match status" value="1"/>
</dbReference>
<dbReference type="OrthoDB" id="96194at2157"/>
<feature type="coiled-coil region" evidence="2">
    <location>
        <begin position="80"/>
        <end position="134"/>
    </location>
</feature>
<proteinExistence type="inferred from homology"/>
<evidence type="ECO:0000256" key="2">
    <source>
        <dbReference type="SAM" id="Coils"/>
    </source>
</evidence>
<reference evidence="5 6" key="1">
    <citation type="journal article" date="2014" name="PLoS Genet.">
        <title>Phylogenetically driven sequencing of extremely halophilic archaea reveals strategies for static and dynamic osmo-response.</title>
        <authorList>
            <person name="Becker E.A."/>
            <person name="Seitzer P.M."/>
            <person name="Tritt A."/>
            <person name="Larsen D."/>
            <person name="Krusor M."/>
            <person name="Yao A.I."/>
            <person name="Wu D."/>
            <person name="Madern D."/>
            <person name="Eisen J.A."/>
            <person name="Darling A.E."/>
            <person name="Facciotti M.T."/>
        </authorList>
    </citation>
    <scope>NUCLEOTIDE SEQUENCE [LARGE SCALE GENOMIC DNA]</scope>
    <source>
        <strain evidence="5 6">GA33</strain>
    </source>
</reference>
<dbReference type="InterPro" id="IPR051797">
    <property type="entry name" value="TrmB-like"/>
</dbReference>
<dbReference type="EMBL" id="AOHW01000036">
    <property type="protein sequence ID" value="ELY39678.1"/>
    <property type="molecule type" value="Genomic_DNA"/>
</dbReference>
<name>L9VTT6_9EURY</name>
<evidence type="ECO:0000259" key="4">
    <source>
        <dbReference type="Pfam" id="PF11495"/>
    </source>
</evidence>
<keyword evidence="2" id="KW-0175">Coiled coil</keyword>
<dbReference type="PANTHER" id="PTHR34293">
    <property type="entry name" value="HTH-TYPE TRANSCRIPTIONAL REGULATOR TRMBL2"/>
    <property type="match status" value="1"/>
</dbReference>
<sequence length="358" mass="39624">MDADELVETLEDAGLSPYQADAFVTLLELGSASATDIAQASSVPDPRIYDVLRGLEDQGYIETYEQDSLHARAHDPAEVLADLRSRADRFETAAGEIEDRWSQPDIEEHKVSIVKRLDTVLARADELIREASNQVQIGLTPGQFADLSDALATARENGVDVKVCLFPELGTEPTLPPTDALARACTEARYRDLPSPFLALIDRSWTCFSPHGNSTNEYGMIVNDRTHAYVFHWYFLTCLWEVHETIYSARRDEPPITYVDLRQCLRDVEPLLEQGVTIEATVVGYDTETGREVTKRGTITDVAYAGVSASDERVMPLSQLAGKAAITLENGEERTTVGGWGAMLEDLEAVRITIESLE</sequence>
<gene>
    <name evidence="5" type="ORF">C496_13411</name>
</gene>
<feature type="domain" description="Transcription regulator TrmB N-terminal" evidence="3">
    <location>
        <begin position="10"/>
        <end position="67"/>
    </location>
</feature>
<dbReference type="SUPFAM" id="SSF46785">
    <property type="entry name" value="Winged helix' DNA-binding domain"/>
    <property type="match status" value="1"/>
</dbReference>
<accession>L9VTT6</accession>
<dbReference type="STRING" id="1114856.GCA_000383975_03107"/>
<dbReference type="AlphaFoldDB" id="L9VTT6"/>
<dbReference type="InterPro" id="IPR036388">
    <property type="entry name" value="WH-like_DNA-bd_sf"/>
</dbReference>
<protein>
    <submittedName>
        <fullName evidence="5">Transcriptional regulator TrmB</fullName>
    </submittedName>
</protein>
<dbReference type="RefSeq" id="WP_006090601.1">
    <property type="nucleotide sequence ID" value="NZ_AOHW01000036.1"/>
</dbReference>
<organism evidence="5 6">
    <name type="scientific">Natronorubrum tibetense GA33</name>
    <dbReference type="NCBI Taxonomy" id="1114856"/>
    <lineage>
        <taxon>Archaea</taxon>
        <taxon>Methanobacteriati</taxon>
        <taxon>Methanobacteriota</taxon>
        <taxon>Stenosarchaea group</taxon>
        <taxon>Halobacteria</taxon>
        <taxon>Halobacteriales</taxon>
        <taxon>Natrialbaceae</taxon>
        <taxon>Natronorubrum</taxon>
    </lineage>
</organism>
<evidence type="ECO:0000313" key="6">
    <source>
        <dbReference type="Proteomes" id="UP000011599"/>
    </source>
</evidence>
<evidence type="ECO:0000259" key="3">
    <source>
        <dbReference type="Pfam" id="PF01978"/>
    </source>
</evidence>
<dbReference type="SUPFAM" id="SSF159071">
    <property type="entry name" value="TrmB C-terminal domain-like"/>
    <property type="match status" value="1"/>
</dbReference>
<dbReference type="PANTHER" id="PTHR34293:SF1">
    <property type="entry name" value="HTH-TYPE TRANSCRIPTIONAL REGULATOR TRMBL2"/>
    <property type="match status" value="1"/>
</dbReference>
<dbReference type="InterPro" id="IPR036390">
    <property type="entry name" value="WH_DNA-bd_sf"/>
</dbReference>
<dbReference type="PATRIC" id="fig|1114856.3.peg.2792"/>
<comment type="caution">
    <text evidence="5">The sequence shown here is derived from an EMBL/GenBank/DDBJ whole genome shotgun (WGS) entry which is preliminary data.</text>
</comment>
<evidence type="ECO:0000313" key="5">
    <source>
        <dbReference type="EMBL" id="ELY39678.1"/>
    </source>
</evidence>
<evidence type="ECO:0000256" key="1">
    <source>
        <dbReference type="ARBA" id="ARBA00007287"/>
    </source>
</evidence>